<gene>
    <name evidence="1" type="ORF">FB45DRAFT_938828</name>
</gene>
<dbReference type="AlphaFoldDB" id="A0AAD7FAY0"/>
<protein>
    <recommendedName>
        <fullName evidence="3">Protein kinase domain-containing protein</fullName>
    </recommendedName>
</protein>
<dbReference type="Proteomes" id="UP001221142">
    <property type="component" value="Unassembled WGS sequence"/>
</dbReference>
<keyword evidence="2" id="KW-1185">Reference proteome</keyword>
<evidence type="ECO:0000313" key="1">
    <source>
        <dbReference type="EMBL" id="KAJ7613043.1"/>
    </source>
</evidence>
<dbReference type="SUPFAM" id="SSF56112">
    <property type="entry name" value="Protein kinase-like (PK-like)"/>
    <property type="match status" value="1"/>
</dbReference>
<dbReference type="InterPro" id="IPR011009">
    <property type="entry name" value="Kinase-like_dom_sf"/>
</dbReference>
<accession>A0AAD7FAY0</accession>
<evidence type="ECO:0000313" key="2">
    <source>
        <dbReference type="Proteomes" id="UP001221142"/>
    </source>
</evidence>
<organism evidence="1 2">
    <name type="scientific">Roridomyces roridus</name>
    <dbReference type="NCBI Taxonomy" id="1738132"/>
    <lineage>
        <taxon>Eukaryota</taxon>
        <taxon>Fungi</taxon>
        <taxon>Dikarya</taxon>
        <taxon>Basidiomycota</taxon>
        <taxon>Agaricomycotina</taxon>
        <taxon>Agaricomycetes</taxon>
        <taxon>Agaricomycetidae</taxon>
        <taxon>Agaricales</taxon>
        <taxon>Marasmiineae</taxon>
        <taxon>Mycenaceae</taxon>
        <taxon>Roridomyces</taxon>
    </lineage>
</organism>
<evidence type="ECO:0008006" key="3">
    <source>
        <dbReference type="Google" id="ProtNLM"/>
    </source>
</evidence>
<comment type="caution">
    <text evidence="1">The sequence shown here is derived from an EMBL/GenBank/DDBJ whole genome shotgun (WGS) entry which is preliminary data.</text>
</comment>
<dbReference type="EMBL" id="JARKIF010000029">
    <property type="protein sequence ID" value="KAJ7613043.1"/>
    <property type="molecule type" value="Genomic_DNA"/>
</dbReference>
<proteinExistence type="predicted"/>
<dbReference type="Gene3D" id="1.10.510.10">
    <property type="entry name" value="Transferase(Phosphotransferase) domain 1"/>
    <property type="match status" value="1"/>
</dbReference>
<sequence length="419" mass="48329">MRSEVTDERDWLLRRDFLEKRGYRLRFEVYRVLPGEVKAEDSQRGYDLSEYLKAKPAIRTPISASKPAFPTASPRRSMDAQRVSDGSEVLLQSVSTAEHPQEVEIARLLSSPPHSGHPRNHSIPILDILDDPLDPDRHILVMVRCVGIDDSAFDTVGEVVDCLRQIFQSIEYMHEHFIAHRDCNSLNFVQDPTRLYPDGFHPVVIHYGRKNRTIVGKITRTECWPRYFAITCDLSRQYDPANGRASRRHGSPSECNPFPTDIYFLGNMIKKDFLYVTPLHHPEWVSVSLRPSAHRPLLFLQPLIDEMTLPDPASRPTIGEAIQKLDDLCGRLSNWELRQPGVRMAWYDRLEQRFRQFGRMVRGVKPVPVYVPRTDRVSLSGEMRAFYTQRAEVVEDGDEEKKERQEFEIGGTVEYSAIV</sequence>
<name>A0AAD7FAY0_9AGAR</name>
<reference evidence="1" key="1">
    <citation type="submission" date="2023-03" db="EMBL/GenBank/DDBJ databases">
        <title>Massive genome expansion in bonnet fungi (Mycena s.s.) driven by repeated elements and novel gene families across ecological guilds.</title>
        <authorList>
            <consortium name="Lawrence Berkeley National Laboratory"/>
            <person name="Harder C.B."/>
            <person name="Miyauchi S."/>
            <person name="Viragh M."/>
            <person name="Kuo A."/>
            <person name="Thoen E."/>
            <person name="Andreopoulos B."/>
            <person name="Lu D."/>
            <person name="Skrede I."/>
            <person name="Drula E."/>
            <person name="Henrissat B."/>
            <person name="Morin E."/>
            <person name="Kohler A."/>
            <person name="Barry K."/>
            <person name="LaButti K."/>
            <person name="Morin E."/>
            <person name="Salamov A."/>
            <person name="Lipzen A."/>
            <person name="Mereny Z."/>
            <person name="Hegedus B."/>
            <person name="Baldrian P."/>
            <person name="Stursova M."/>
            <person name="Weitz H."/>
            <person name="Taylor A."/>
            <person name="Grigoriev I.V."/>
            <person name="Nagy L.G."/>
            <person name="Martin F."/>
            <person name="Kauserud H."/>
        </authorList>
    </citation>
    <scope>NUCLEOTIDE SEQUENCE</scope>
    <source>
        <strain evidence="1">9284</strain>
    </source>
</reference>